<evidence type="ECO:0000256" key="3">
    <source>
        <dbReference type="ARBA" id="ARBA00022900"/>
    </source>
</evidence>
<dbReference type="AlphaFoldDB" id="A0A455LAT6"/>
<sequence length="80" mass="8837">MFSKYIIALCLTFFVVVINCQPPSCGENQVFRTCGSACPETCEPNPLRICTANCVVGCHCQDDHVLSRSGRCIHRSQCPQ</sequence>
<dbReference type="PANTHER" id="PTHR23259">
    <property type="entry name" value="RIDDLE"/>
    <property type="match status" value="1"/>
</dbReference>
<evidence type="ECO:0000256" key="2">
    <source>
        <dbReference type="ARBA" id="ARBA00022690"/>
    </source>
</evidence>
<evidence type="ECO:0000256" key="5">
    <source>
        <dbReference type="SAM" id="SignalP"/>
    </source>
</evidence>
<dbReference type="FunFam" id="2.10.25.10:FF:000055">
    <property type="entry name" value="alpha-tectorin isoform X1"/>
    <property type="match status" value="1"/>
</dbReference>
<evidence type="ECO:0000259" key="6">
    <source>
        <dbReference type="Pfam" id="PF01826"/>
    </source>
</evidence>
<reference evidence="7" key="1">
    <citation type="submission" date="2017-12" db="EMBL/GenBank/DDBJ databases">
        <title>Isolation and Characterization of the gene encoding a paralytic protein from the wasp Habrobracon hebetor.</title>
        <authorList>
            <person name="Zurovec M."/>
            <person name="Martinkova B."/>
            <person name="Zaloudikova A."/>
            <person name="Shaik H.A."/>
            <person name="Konik P."/>
            <person name="Strnad H."/>
            <person name="Sehadova H."/>
            <person name="Kodrik D."/>
        </authorList>
    </citation>
    <scope>NUCLEOTIDE SEQUENCE</scope>
    <source>
        <tissue evidence="7">Venom gland</tissue>
    </source>
</reference>
<dbReference type="GO" id="GO:0004867">
    <property type="term" value="F:serine-type endopeptidase inhibitor activity"/>
    <property type="evidence" value="ECO:0007669"/>
    <property type="project" value="UniProtKB-KW"/>
</dbReference>
<dbReference type="Pfam" id="PF01826">
    <property type="entry name" value="TIL"/>
    <property type="match status" value="1"/>
</dbReference>
<name>A0A455LAT6_9HYME</name>
<dbReference type="CDD" id="cd19941">
    <property type="entry name" value="TIL"/>
    <property type="match status" value="1"/>
</dbReference>
<protein>
    <submittedName>
        <fullName evidence="7">Cysteine-rich venom protein 6-like</fullName>
    </submittedName>
</protein>
<dbReference type="InterPro" id="IPR051368">
    <property type="entry name" value="SerProtInhib-TIL_Domain"/>
</dbReference>
<keyword evidence="3" id="KW-0722">Serine protease inhibitor</keyword>
<keyword evidence="5" id="KW-0732">Signal</keyword>
<proteinExistence type="evidence at transcript level"/>
<feature type="chain" id="PRO_5019766746" evidence="5">
    <location>
        <begin position="21"/>
        <end position="80"/>
    </location>
</feature>
<dbReference type="EMBL" id="MG733038">
    <property type="protein sequence ID" value="AXY94714.1"/>
    <property type="molecule type" value="mRNA"/>
</dbReference>
<gene>
    <name evidence="7" type="primary">VP6</name>
</gene>
<comment type="similarity">
    <text evidence="1">Belongs to the serine protease inhibitor-like (TIL domain-containing) family.</text>
</comment>
<evidence type="ECO:0000256" key="1">
    <source>
        <dbReference type="ARBA" id="ARBA00007611"/>
    </source>
</evidence>
<keyword evidence="2" id="KW-0646">Protease inhibitor</keyword>
<evidence type="ECO:0000313" key="7">
    <source>
        <dbReference type="EMBL" id="AXY94714.1"/>
    </source>
</evidence>
<dbReference type="SUPFAM" id="SSF57567">
    <property type="entry name" value="Serine protease inhibitors"/>
    <property type="match status" value="1"/>
</dbReference>
<feature type="signal peptide" evidence="5">
    <location>
        <begin position="1"/>
        <end position="20"/>
    </location>
</feature>
<organism evidence="7">
    <name type="scientific">Habrobracon hebetor</name>
    <dbReference type="NCBI Taxonomy" id="69819"/>
    <lineage>
        <taxon>Eukaryota</taxon>
        <taxon>Metazoa</taxon>
        <taxon>Ecdysozoa</taxon>
        <taxon>Arthropoda</taxon>
        <taxon>Hexapoda</taxon>
        <taxon>Insecta</taxon>
        <taxon>Pterygota</taxon>
        <taxon>Neoptera</taxon>
        <taxon>Endopterygota</taxon>
        <taxon>Hymenoptera</taxon>
        <taxon>Apocrita</taxon>
        <taxon>Ichneumonoidea</taxon>
        <taxon>Braconidae</taxon>
        <taxon>Braconinae</taxon>
        <taxon>Habrobracon</taxon>
    </lineage>
</organism>
<keyword evidence="4" id="KW-1015">Disulfide bond</keyword>
<dbReference type="Gene3D" id="2.10.25.10">
    <property type="entry name" value="Laminin"/>
    <property type="match status" value="1"/>
</dbReference>
<dbReference type="PANTHER" id="PTHR23259:SF70">
    <property type="entry name" value="ACCESSORY GLAND PROTEIN ACP62F-RELATED"/>
    <property type="match status" value="1"/>
</dbReference>
<evidence type="ECO:0000256" key="4">
    <source>
        <dbReference type="ARBA" id="ARBA00023157"/>
    </source>
</evidence>
<dbReference type="InterPro" id="IPR002919">
    <property type="entry name" value="TIL_dom"/>
</dbReference>
<feature type="domain" description="TIL" evidence="6">
    <location>
        <begin position="25"/>
        <end position="78"/>
    </location>
</feature>
<accession>A0A455LAT6</accession>
<dbReference type="InterPro" id="IPR036084">
    <property type="entry name" value="Ser_inhib-like_sf"/>
</dbReference>